<keyword evidence="2" id="KW-1185">Reference proteome</keyword>
<sequence length="113" mass="13256">MKWLWVFLTIYLSIYLVKTTGYIFPPPIQYYLADLLAVPVVAGLSMCFMRYLTQNKNCILKSWQVIFILILFSISFECLLPLFMKRYTGDVVDVLLYCMGSLFFWKVMNKPPG</sequence>
<organism evidence="1 2">
    <name type="scientific">Pedobacter africanus</name>
    <dbReference type="NCBI Taxonomy" id="151894"/>
    <lineage>
        <taxon>Bacteria</taxon>
        <taxon>Pseudomonadati</taxon>
        <taxon>Bacteroidota</taxon>
        <taxon>Sphingobacteriia</taxon>
        <taxon>Sphingobacteriales</taxon>
        <taxon>Sphingobacteriaceae</taxon>
        <taxon>Pedobacter</taxon>
    </lineage>
</organism>
<dbReference type="EMBL" id="JAVDTF010000001">
    <property type="protein sequence ID" value="MDR6782351.1"/>
    <property type="molecule type" value="Genomic_DNA"/>
</dbReference>
<protein>
    <submittedName>
        <fullName evidence="1">Glycopeptide antibiotics resistance protein</fullName>
    </submittedName>
</protein>
<gene>
    <name evidence="1" type="ORF">J2X78_000903</name>
</gene>
<dbReference type="Proteomes" id="UP001246858">
    <property type="component" value="Unassembled WGS sequence"/>
</dbReference>
<comment type="caution">
    <text evidence="1">The sequence shown here is derived from an EMBL/GenBank/DDBJ whole genome shotgun (WGS) entry which is preliminary data.</text>
</comment>
<evidence type="ECO:0000313" key="1">
    <source>
        <dbReference type="EMBL" id="MDR6782351.1"/>
    </source>
</evidence>
<evidence type="ECO:0000313" key="2">
    <source>
        <dbReference type="Proteomes" id="UP001246858"/>
    </source>
</evidence>
<proteinExistence type="predicted"/>
<name>A0ACC6KT27_9SPHI</name>
<accession>A0ACC6KT27</accession>
<reference evidence="1" key="1">
    <citation type="submission" date="2023-07" db="EMBL/GenBank/DDBJ databases">
        <title>Sorghum-associated microbial communities from plants grown in Nebraska, USA.</title>
        <authorList>
            <person name="Schachtman D."/>
        </authorList>
    </citation>
    <scope>NUCLEOTIDE SEQUENCE</scope>
    <source>
        <strain evidence="1">2697</strain>
    </source>
</reference>